<accession>A0A5S3VED5</accession>
<feature type="binding site" evidence="8">
    <location>
        <position position="214"/>
    </location>
    <ligand>
        <name>NADP(+)</name>
        <dbReference type="ChEBI" id="CHEBI:58349"/>
    </ligand>
</feature>
<evidence type="ECO:0000313" key="12">
    <source>
        <dbReference type="EMBL" id="TMO70744.1"/>
    </source>
</evidence>
<dbReference type="SUPFAM" id="SSF51735">
    <property type="entry name" value="NAD(P)-binding Rossmann-fold domains"/>
    <property type="match status" value="1"/>
</dbReference>
<dbReference type="OrthoDB" id="9776868at2"/>
<dbReference type="UniPathway" id="UPA00053">
    <property type="reaction ID" value="UER00087"/>
</dbReference>
<keyword evidence="4 8" id="KW-0521">NADP</keyword>
<name>A0A5S3VED5_9GAMM</name>
<dbReference type="GO" id="GO:0019632">
    <property type="term" value="P:shikimate metabolic process"/>
    <property type="evidence" value="ECO:0007669"/>
    <property type="project" value="InterPro"/>
</dbReference>
<dbReference type="PANTHER" id="PTHR21089:SF1">
    <property type="entry name" value="BIFUNCTIONAL 3-DEHYDROQUINATE DEHYDRATASE_SHIKIMATE DEHYDROGENASE, CHLOROPLASTIC"/>
    <property type="match status" value="1"/>
</dbReference>
<keyword evidence="6 8" id="KW-0057">Aromatic amino acid biosynthesis</keyword>
<comment type="caution">
    <text evidence="8">Lacks conserved residue(s) required for the propagation of feature annotation.</text>
</comment>
<sequence>MDKYAVFGHPIKHSKSPAIHQQFAKQCGDTLSYEAILAPLDGFQSSVEAFFSSGGCGANITLPFKEQAYALADTLTQRAKLAGAVNTLKRLEDGRLLGDNTDGAGLVKDLIDQGAQLNGARLLLLGAGGAARGCIYPLLCAGVKEIVIANRSVEKAFILAKEFHSYGAVSSYALDDIPNERFDIVINSTSLSVSGQVPNIDAHLIAQCQFAYDMFYADETTSFLKWVSQYNTQCKLVDGLGMLVGQAAEAYLLWRDTLPDTEIVYQVMREASQ</sequence>
<comment type="caution">
    <text evidence="12">The sequence shown here is derived from an EMBL/GenBank/DDBJ whole genome shotgun (WGS) entry which is preliminary data.</text>
</comment>
<evidence type="ECO:0000256" key="1">
    <source>
        <dbReference type="ARBA" id="ARBA00004871"/>
    </source>
</evidence>
<dbReference type="GO" id="GO:0008652">
    <property type="term" value="P:amino acid biosynthetic process"/>
    <property type="evidence" value="ECO:0007669"/>
    <property type="project" value="UniProtKB-KW"/>
</dbReference>
<feature type="binding site" evidence="8">
    <location>
        <position position="61"/>
    </location>
    <ligand>
        <name>shikimate</name>
        <dbReference type="ChEBI" id="CHEBI:36208"/>
    </ligand>
</feature>
<dbReference type="InterPro" id="IPR041121">
    <property type="entry name" value="SDH_C"/>
</dbReference>
<evidence type="ECO:0000256" key="7">
    <source>
        <dbReference type="ARBA" id="ARBA00049442"/>
    </source>
</evidence>
<dbReference type="RefSeq" id="WP_138589477.1">
    <property type="nucleotide sequence ID" value="NZ_PNBX01000001.1"/>
</dbReference>
<dbReference type="PANTHER" id="PTHR21089">
    <property type="entry name" value="SHIKIMATE DEHYDROGENASE"/>
    <property type="match status" value="1"/>
</dbReference>
<feature type="domain" description="Shikimate dehydrogenase substrate binding N-terminal" evidence="10">
    <location>
        <begin position="6"/>
        <end position="88"/>
    </location>
</feature>
<feature type="binding site" evidence="8">
    <location>
        <begin position="14"/>
        <end position="16"/>
    </location>
    <ligand>
        <name>shikimate</name>
        <dbReference type="ChEBI" id="CHEBI:36208"/>
    </ligand>
</feature>
<feature type="binding site" evidence="8">
    <location>
        <begin position="126"/>
        <end position="130"/>
    </location>
    <ligand>
        <name>NADP(+)</name>
        <dbReference type="ChEBI" id="CHEBI:58349"/>
    </ligand>
</feature>
<dbReference type="EMBL" id="PNBX01000001">
    <property type="protein sequence ID" value="TMO70744.1"/>
    <property type="molecule type" value="Genomic_DNA"/>
</dbReference>
<evidence type="ECO:0000313" key="13">
    <source>
        <dbReference type="Proteomes" id="UP000307217"/>
    </source>
</evidence>
<feature type="binding site" evidence="8">
    <location>
        <position position="216"/>
    </location>
    <ligand>
        <name>shikimate</name>
        <dbReference type="ChEBI" id="CHEBI:36208"/>
    </ligand>
</feature>
<evidence type="ECO:0000256" key="3">
    <source>
        <dbReference type="ARBA" id="ARBA00022605"/>
    </source>
</evidence>
<evidence type="ECO:0000256" key="6">
    <source>
        <dbReference type="ARBA" id="ARBA00023141"/>
    </source>
</evidence>
<dbReference type="Pfam" id="PF01488">
    <property type="entry name" value="Shikimate_DH"/>
    <property type="match status" value="1"/>
</dbReference>
<dbReference type="Proteomes" id="UP000307217">
    <property type="component" value="Unassembled WGS sequence"/>
</dbReference>
<feature type="binding site" evidence="8">
    <location>
        <position position="239"/>
    </location>
    <ligand>
        <name>NADP(+)</name>
        <dbReference type="ChEBI" id="CHEBI:58349"/>
    </ligand>
</feature>
<dbReference type="AlphaFoldDB" id="A0A5S3VED5"/>
<evidence type="ECO:0000256" key="8">
    <source>
        <dbReference type="HAMAP-Rule" id="MF_00222"/>
    </source>
</evidence>
<dbReference type="FunFam" id="3.40.50.10860:FF:000006">
    <property type="entry name" value="Shikimate dehydrogenase (NADP(+))"/>
    <property type="match status" value="1"/>
</dbReference>
<gene>
    <name evidence="8" type="primary">aroE</name>
    <name evidence="12" type="ORF">CWC19_00425</name>
</gene>
<dbReference type="GO" id="GO:0009073">
    <property type="term" value="P:aromatic amino acid family biosynthetic process"/>
    <property type="evidence" value="ECO:0007669"/>
    <property type="project" value="UniProtKB-KW"/>
</dbReference>
<dbReference type="GO" id="GO:0005829">
    <property type="term" value="C:cytosol"/>
    <property type="evidence" value="ECO:0007669"/>
    <property type="project" value="TreeGrafter"/>
</dbReference>
<comment type="subunit">
    <text evidence="8">Homodimer.</text>
</comment>
<dbReference type="HAMAP" id="MF_00222">
    <property type="entry name" value="Shikimate_DH_AroE"/>
    <property type="match status" value="1"/>
</dbReference>
<feature type="binding site" evidence="8">
    <location>
        <position position="102"/>
    </location>
    <ligand>
        <name>shikimate</name>
        <dbReference type="ChEBI" id="CHEBI:36208"/>
    </ligand>
</feature>
<comment type="pathway">
    <text evidence="1 8">Metabolic intermediate biosynthesis; chorismate biosynthesis; chorismate from D-erythrose 4-phosphate and phosphoenolpyruvate: step 4/7.</text>
</comment>
<dbReference type="Gene3D" id="3.40.50.720">
    <property type="entry name" value="NAD(P)-binding Rossmann-like Domain"/>
    <property type="match status" value="1"/>
</dbReference>
<dbReference type="NCBIfam" id="TIGR00507">
    <property type="entry name" value="aroE"/>
    <property type="match status" value="1"/>
</dbReference>
<evidence type="ECO:0000256" key="4">
    <source>
        <dbReference type="ARBA" id="ARBA00022857"/>
    </source>
</evidence>
<evidence type="ECO:0000259" key="11">
    <source>
        <dbReference type="Pfam" id="PF18317"/>
    </source>
</evidence>
<comment type="catalytic activity">
    <reaction evidence="7 8">
        <text>shikimate + NADP(+) = 3-dehydroshikimate + NADPH + H(+)</text>
        <dbReference type="Rhea" id="RHEA:17737"/>
        <dbReference type="ChEBI" id="CHEBI:15378"/>
        <dbReference type="ChEBI" id="CHEBI:16630"/>
        <dbReference type="ChEBI" id="CHEBI:36208"/>
        <dbReference type="ChEBI" id="CHEBI:57783"/>
        <dbReference type="ChEBI" id="CHEBI:58349"/>
        <dbReference type="EC" id="1.1.1.25"/>
    </reaction>
</comment>
<dbReference type="SUPFAM" id="SSF53223">
    <property type="entry name" value="Aminoacid dehydrogenase-like, N-terminal domain"/>
    <property type="match status" value="1"/>
</dbReference>
<dbReference type="Gene3D" id="3.40.50.10860">
    <property type="entry name" value="Leucine Dehydrogenase, chain A, domain 1"/>
    <property type="match status" value="1"/>
</dbReference>
<comment type="function">
    <text evidence="8">Involved in the biosynthesis of the chorismate, which leads to the biosynthesis of aromatic amino acids. Catalyzes the reversible NADPH linked reduction of 3-dehydroshikimate (DHSA) to yield shikimate (SA).</text>
</comment>
<feature type="binding site" evidence="8">
    <location>
        <position position="86"/>
    </location>
    <ligand>
        <name>shikimate</name>
        <dbReference type="ChEBI" id="CHEBI:36208"/>
    </ligand>
</feature>
<dbReference type="GO" id="GO:0004764">
    <property type="term" value="F:shikimate 3-dehydrogenase (NADP+) activity"/>
    <property type="evidence" value="ECO:0007669"/>
    <property type="project" value="UniProtKB-UniRule"/>
</dbReference>
<keyword evidence="3 8" id="KW-0028">Amino-acid biosynthesis</keyword>
<dbReference type="GO" id="GO:0050661">
    <property type="term" value="F:NADP binding"/>
    <property type="evidence" value="ECO:0007669"/>
    <property type="project" value="InterPro"/>
</dbReference>
<reference evidence="12 13" key="1">
    <citation type="submission" date="2018-01" db="EMBL/GenBank/DDBJ databases">
        <authorList>
            <person name="Paulsen S."/>
            <person name="Gram L.K."/>
        </authorList>
    </citation>
    <scope>NUCLEOTIDE SEQUENCE [LARGE SCALE GENOMIC DNA]</scope>
    <source>
        <strain evidence="12 13">S3790</strain>
    </source>
</reference>
<dbReference type="Pfam" id="PF18317">
    <property type="entry name" value="SDH_C"/>
    <property type="match status" value="1"/>
</dbReference>
<dbReference type="Pfam" id="PF08501">
    <property type="entry name" value="Shikimate_dh_N"/>
    <property type="match status" value="1"/>
</dbReference>
<organism evidence="12 13">
    <name type="scientific">Pseudoalteromonas aurantia</name>
    <dbReference type="NCBI Taxonomy" id="43654"/>
    <lineage>
        <taxon>Bacteria</taxon>
        <taxon>Pseudomonadati</taxon>
        <taxon>Pseudomonadota</taxon>
        <taxon>Gammaproteobacteria</taxon>
        <taxon>Alteromonadales</taxon>
        <taxon>Pseudoalteromonadaceae</taxon>
        <taxon>Pseudoalteromonas</taxon>
    </lineage>
</organism>
<dbReference type="InterPro" id="IPR036291">
    <property type="entry name" value="NAD(P)-bd_dom_sf"/>
</dbReference>
<dbReference type="InterPro" id="IPR046346">
    <property type="entry name" value="Aminoacid_DH-like_N_sf"/>
</dbReference>
<evidence type="ECO:0000256" key="2">
    <source>
        <dbReference type="ARBA" id="ARBA00012962"/>
    </source>
</evidence>
<proteinExistence type="inferred from homology"/>
<dbReference type="NCBIfam" id="NF001310">
    <property type="entry name" value="PRK00258.1-2"/>
    <property type="match status" value="1"/>
</dbReference>
<evidence type="ECO:0000259" key="9">
    <source>
        <dbReference type="Pfam" id="PF01488"/>
    </source>
</evidence>
<evidence type="ECO:0000259" key="10">
    <source>
        <dbReference type="Pfam" id="PF08501"/>
    </source>
</evidence>
<dbReference type="InterPro" id="IPR013708">
    <property type="entry name" value="Shikimate_DH-bd_N"/>
</dbReference>
<keyword evidence="5 8" id="KW-0560">Oxidoreductase</keyword>
<protein>
    <recommendedName>
        <fullName evidence="2 8">Shikimate dehydrogenase (NADP(+))</fullName>
        <shortName evidence="8">SDH</shortName>
        <ecNumber evidence="2 8">1.1.1.25</ecNumber>
    </recommendedName>
</protein>
<dbReference type="GO" id="GO:0009423">
    <property type="term" value="P:chorismate biosynthetic process"/>
    <property type="evidence" value="ECO:0007669"/>
    <property type="project" value="UniProtKB-UniRule"/>
</dbReference>
<feature type="domain" description="SDH C-terminal" evidence="11">
    <location>
        <begin position="239"/>
        <end position="269"/>
    </location>
</feature>
<evidence type="ECO:0000256" key="5">
    <source>
        <dbReference type="ARBA" id="ARBA00023002"/>
    </source>
</evidence>
<dbReference type="InterPro" id="IPR022893">
    <property type="entry name" value="Shikimate_DH_fam"/>
</dbReference>
<comment type="similarity">
    <text evidence="8">Belongs to the shikimate dehydrogenase family.</text>
</comment>
<dbReference type="InterPro" id="IPR011342">
    <property type="entry name" value="Shikimate_DH"/>
</dbReference>
<feature type="binding site" evidence="8">
    <location>
        <position position="246"/>
    </location>
    <ligand>
        <name>shikimate</name>
        <dbReference type="ChEBI" id="CHEBI:36208"/>
    </ligand>
</feature>
<dbReference type="InterPro" id="IPR006151">
    <property type="entry name" value="Shikm_DH/Glu-tRNA_Rdtase"/>
</dbReference>
<feature type="domain" description="Quinate/shikimate 5-dehydrogenase/glutamyl-tRNA reductase" evidence="9">
    <location>
        <begin position="116"/>
        <end position="190"/>
    </location>
</feature>
<dbReference type="EC" id="1.1.1.25" evidence="2 8"/>
<feature type="active site" description="Proton acceptor" evidence="8">
    <location>
        <position position="65"/>
    </location>
</feature>
<reference evidence="13" key="2">
    <citation type="submission" date="2019-06" db="EMBL/GenBank/DDBJ databases">
        <title>Co-occurence of chitin degradation, pigmentation and bioactivity in marine Pseudoalteromonas.</title>
        <authorList>
            <person name="Sonnenschein E.C."/>
            <person name="Bech P.K."/>
        </authorList>
    </citation>
    <scope>NUCLEOTIDE SEQUENCE [LARGE SCALE GENOMIC DNA]</scope>
    <source>
        <strain evidence="13">S3790</strain>
    </source>
</reference>